<dbReference type="Gene3D" id="1.10.260.40">
    <property type="entry name" value="lambda repressor-like DNA-binding domains"/>
    <property type="match status" value="1"/>
</dbReference>
<evidence type="ECO:0000259" key="1">
    <source>
        <dbReference type="PROSITE" id="PS50943"/>
    </source>
</evidence>
<name>A0A0B5FPG3_9BACT</name>
<evidence type="ECO:0000313" key="3">
    <source>
        <dbReference type="Proteomes" id="UP000035036"/>
    </source>
</evidence>
<feature type="domain" description="HTH cro/C1-type" evidence="1">
    <location>
        <begin position="22"/>
        <end position="53"/>
    </location>
</feature>
<accession>A0A0B5FPG3</accession>
<organism evidence="2 3">
    <name type="scientific">Geoalkalibacter subterraneus</name>
    <dbReference type="NCBI Taxonomy" id="483547"/>
    <lineage>
        <taxon>Bacteria</taxon>
        <taxon>Pseudomonadati</taxon>
        <taxon>Thermodesulfobacteriota</taxon>
        <taxon>Desulfuromonadia</taxon>
        <taxon>Desulfuromonadales</taxon>
        <taxon>Geoalkalibacteraceae</taxon>
        <taxon>Geoalkalibacter</taxon>
    </lineage>
</organism>
<evidence type="ECO:0000313" key="2">
    <source>
        <dbReference type="EMBL" id="AJF06524.1"/>
    </source>
</evidence>
<dbReference type="EMBL" id="CP010311">
    <property type="protein sequence ID" value="AJF06524.1"/>
    <property type="molecule type" value="Genomic_DNA"/>
</dbReference>
<dbReference type="PROSITE" id="PS50943">
    <property type="entry name" value="HTH_CROC1"/>
    <property type="match status" value="1"/>
</dbReference>
<dbReference type="SMART" id="SM00530">
    <property type="entry name" value="HTH_XRE"/>
    <property type="match status" value="1"/>
</dbReference>
<dbReference type="CDD" id="cd00093">
    <property type="entry name" value="HTH_XRE"/>
    <property type="match status" value="1"/>
</dbReference>
<dbReference type="Proteomes" id="UP000035036">
    <property type="component" value="Chromosome"/>
</dbReference>
<reference evidence="2 3" key="1">
    <citation type="journal article" date="2015" name="Genome Announc.">
        <title>Genomes of Geoalkalibacter ferrihydriticus Z-0531T and Geoalkalibacter subterraneus Red1T, Two Haloalkaliphilic Metal-Reducing Deltaproteobacteria.</title>
        <authorList>
            <person name="Badalamenti J.P."/>
            <person name="Krajmalnik-Brown R."/>
            <person name="Torres C.I."/>
            <person name="Bond D.R."/>
        </authorList>
    </citation>
    <scope>NUCLEOTIDE SEQUENCE [LARGE SCALE GENOMIC DNA]</scope>
    <source>
        <strain evidence="2 3">Red1</strain>
    </source>
</reference>
<sequence length="110" mass="12630">MTQVRAFSKYTMEAVKLLGKQIQLSRKQRRWSEAELAERAGIARATLQRIEKGDMACKIGLVFEVATLVGIKLFDADSETLRGRIHETDERIALLPKHIHPRRKPVDDEF</sequence>
<protein>
    <submittedName>
        <fullName evidence="2">XRE family transcriptional regulator</fullName>
    </submittedName>
</protein>
<dbReference type="GO" id="GO:0003677">
    <property type="term" value="F:DNA binding"/>
    <property type="evidence" value="ECO:0007669"/>
    <property type="project" value="InterPro"/>
</dbReference>
<dbReference type="InterPro" id="IPR010982">
    <property type="entry name" value="Lambda_DNA-bd_dom_sf"/>
</dbReference>
<dbReference type="OrthoDB" id="5420607at2"/>
<keyword evidence="3" id="KW-1185">Reference proteome</keyword>
<dbReference type="RefSeq" id="WP_040200168.1">
    <property type="nucleotide sequence ID" value="NZ_CP010311.1"/>
</dbReference>
<dbReference type="InterPro" id="IPR001387">
    <property type="entry name" value="Cro/C1-type_HTH"/>
</dbReference>
<gene>
    <name evidence="2" type="ORF">GSUB_08140</name>
</gene>
<dbReference type="Pfam" id="PF01381">
    <property type="entry name" value="HTH_3"/>
    <property type="match status" value="1"/>
</dbReference>
<dbReference type="AlphaFoldDB" id="A0A0B5FPG3"/>
<dbReference type="KEGG" id="gsb:GSUB_08140"/>
<proteinExistence type="predicted"/>
<dbReference type="HOGENOM" id="CLU_153788_2_0_7"/>
<dbReference type="SUPFAM" id="SSF47413">
    <property type="entry name" value="lambda repressor-like DNA-binding domains"/>
    <property type="match status" value="1"/>
</dbReference>